<keyword evidence="5" id="KW-1185">Reference proteome</keyword>
<evidence type="ECO:0000259" key="3">
    <source>
        <dbReference type="PROSITE" id="PS50951"/>
    </source>
</evidence>
<organism evidence="4 5">
    <name type="scientific">Clavelina lepadiformis</name>
    <name type="common">Light-bulb sea squirt</name>
    <name type="synonym">Ascidia lepadiformis</name>
    <dbReference type="NCBI Taxonomy" id="159417"/>
    <lineage>
        <taxon>Eukaryota</taxon>
        <taxon>Metazoa</taxon>
        <taxon>Chordata</taxon>
        <taxon>Tunicata</taxon>
        <taxon>Ascidiacea</taxon>
        <taxon>Aplousobranchia</taxon>
        <taxon>Clavelinidae</taxon>
        <taxon>Clavelina</taxon>
    </lineage>
</organism>
<feature type="region of interest" description="Disordered" evidence="1">
    <location>
        <begin position="204"/>
        <end position="234"/>
    </location>
</feature>
<dbReference type="PROSITE" id="PS50020">
    <property type="entry name" value="WW_DOMAIN_2"/>
    <property type="match status" value="2"/>
</dbReference>
<dbReference type="PANTHER" id="PTHR47522">
    <property type="entry name" value="SALVADOR FAMILY WW DOMAIN-CONTAINING PROTEIN 1"/>
    <property type="match status" value="1"/>
</dbReference>
<feature type="domain" description="WW" evidence="2">
    <location>
        <begin position="369"/>
        <end position="402"/>
    </location>
</feature>
<evidence type="ECO:0000313" key="4">
    <source>
        <dbReference type="EMBL" id="CAK8695121.1"/>
    </source>
</evidence>
<dbReference type="SMART" id="SM00456">
    <property type="entry name" value="WW"/>
    <property type="match status" value="2"/>
</dbReference>
<sequence>MPLFGRKPKANVATPPAGKYVKKESNKFIKSATKMHDFRHGPTLQKRTQPANNFINDKVPNHSQTSAYSSKENLYFQSKLHNETGAGQSSEINALSNQLYPPSGYSESMPSLPFVSQNYNHSRNIGDAYDSSTSLQTSHNFVSNSTFSQIEPSSTQNTNQSQSQMIIQPSRSVHSMQSITAVGGIPSSRQFLNFEYVQSGNPVNQAQQKYSQPSNHKSNQYQSKSNQTPSFARDISTSFSNVPATVSQYKVSEDHLNPDSSPAEFPKAFNISNDSTGNGSGAQVSVNLRKSRESLNNFPPSTISQQQPVDRNSGIWQACVQQQRLTQTALLYSNPQLVPSQEHQEHPVVKYQISQSTENAKSSGIEDDASLPPGWSVDWTINGHNYYIDHNTNTTHWTHPLNNDSLPPGWERVTSSKYGTYYVNHVGKMTQYEHPLAPRQNSSKSEQPLPPAEPSKQYDTWRLNQVVPANPYLSTTEIPHWLQVYSKAPQKFDSKLRWELFQVHELDCFGEMLTMLMKKDLEQIVMSYETARQAIVGEISKRTHLQAKTPYESKV</sequence>
<name>A0ABP0GTR9_CLALP</name>
<reference evidence="4 5" key="1">
    <citation type="submission" date="2024-02" db="EMBL/GenBank/DDBJ databases">
        <authorList>
            <person name="Daric V."/>
            <person name="Darras S."/>
        </authorList>
    </citation>
    <scope>NUCLEOTIDE SEQUENCE [LARGE SCALE GENOMIC DNA]</scope>
</reference>
<evidence type="ECO:0000313" key="5">
    <source>
        <dbReference type="Proteomes" id="UP001642483"/>
    </source>
</evidence>
<evidence type="ECO:0000259" key="2">
    <source>
        <dbReference type="PROSITE" id="PS50020"/>
    </source>
</evidence>
<accession>A0ABP0GTR9</accession>
<dbReference type="CDD" id="cd21433">
    <property type="entry name" value="SARAH_Sav"/>
    <property type="match status" value="1"/>
</dbReference>
<evidence type="ECO:0000256" key="1">
    <source>
        <dbReference type="SAM" id="MobiDB-lite"/>
    </source>
</evidence>
<feature type="domain" description="WW" evidence="2">
    <location>
        <begin position="404"/>
        <end position="437"/>
    </location>
</feature>
<dbReference type="PANTHER" id="PTHR47522:SF2">
    <property type="entry name" value="PROTEIN SALVADOR HOMOLOG 1"/>
    <property type="match status" value="1"/>
</dbReference>
<dbReference type="InterPro" id="IPR030030">
    <property type="entry name" value="Sav"/>
</dbReference>
<dbReference type="Proteomes" id="UP001642483">
    <property type="component" value="Unassembled WGS sequence"/>
</dbReference>
<evidence type="ECO:0008006" key="6">
    <source>
        <dbReference type="Google" id="ProtNLM"/>
    </source>
</evidence>
<feature type="region of interest" description="Disordered" evidence="1">
    <location>
        <begin position="436"/>
        <end position="459"/>
    </location>
</feature>
<dbReference type="CDD" id="cd00201">
    <property type="entry name" value="WW"/>
    <property type="match status" value="2"/>
</dbReference>
<protein>
    <recommendedName>
        <fullName evidence="6">Protein salvador homolog 1</fullName>
    </recommendedName>
</protein>
<dbReference type="InterPro" id="IPR036020">
    <property type="entry name" value="WW_dom_sf"/>
</dbReference>
<dbReference type="Pfam" id="PF00397">
    <property type="entry name" value="WW"/>
    <property type="match status" value="2"/>
</dbReference>
<dbReference type="InterPro" id="IPR011524">
    <property type="entry name" value="SARAH_dom"/>
</dbReference>
<dbReference type="InterPro" id="IPR001202">
    <property type="entry name" value="WW_dom"/>
</dbReference>
<dbReference type="SUPFAM" id="SSF51045">
    <property type="entry name" value="WW domain"/>
    <property type="match status" value="2"/>
</dbReference>
<dbReference type="Gene3D" id="2.20.70.10">
    <property type="match status" value="2"/>
</dbReference>
<comment type="caution">
    <text evidence="4">The sequence shown here is derived from an EMBL/GenBank/DDBJ whole genome shotgun (WGS) entry which is preliminary data.</text>
</comment>
<dbReference type="PROSITE" id="PS01159">
    <property type="entry name" value="WW_DOMAIN_1"/>
    <property type="match status" value="1"/>
</dbReference>
<gene>
    <name evidence="4" type="ORF">CVLEPA_LOCUS28407</name>
</gene>
<feature type="domain" description="SARAH" evidence="3">
    <location>
        <begin position="495"/>
        <end position="542"/>
    </location>
</feature>
<dbReference type="EMBL" id="CAWYQH010000141">
    <property type="protein sequence ID" value="CAK8695121.1"/>
    <property type="molecule type" value="Genomic_DNA"/>
</dbReference>
<dbReference type="PROSITE" id="PS50951">
    <property type="entry name" value="SARAH"/>
    <property type="match status" value="1"/>
</dbReference>
<proteinExistence type="predicted"/>